<accession>A0ACC1T4J3</accession>
<name>A0ACC1T4J3_9APHY</name>
<evidence type="ECO:0000313" key="1">
    <source>
        <dbReference type="EMBL" id="KAJ3553013.1"/>
    </source>
</evidence>
<sequence>MRGAYVAPPIPYSSQIPRLHFCNTPHQQPVDILTNFGHAFLAAPATISSSCLIFITSVLSYTHALIDAAHAPDHHGSAQRIVLMHRAPQSVCSRVSFNSCHFSTSFARGCRTSEQRLGRLYLSQIISQSSFLDTLCSCPSRTILNLLLLSPLLHQIASIEPSSSEPAASAYRSAKNVIQAPHSKKSDAAFMTIRISSRIAAQMGVSSAIPNLFLVNPSLHDNAEASRKTATEAGGASFADTDIAGDMGTLDEIYAKQEFALTTSASRRGRVYYERGTLDTVIQHVATDDLVIPQKMARIVSSFVSDEGDNEGNNHPDLTQHAYAQSLLLPKSRMFRLPHSRAVLPVEPSILFTDLLPSLTGTFGSCASSTRGVPDPVSVGTPNISLHDLVATRKPEQASEKDATSRHNYNTGHSAGDIRPSQRTQSTADSLPVDAISRPNVPILPSSDTQLSGTDGAENNASRATLRCPVSMTAQEPGHRDGFRLSVLDRDGELSVVVVPGMPWSPPIPAN</sequence>
<evidence type="ECO:0000313" key="2">
    <source>
        <dbReference type="Proteomes" id="UP001148662"/>
    </source>
</evidence>
<gene>
    <name evidence="1" type="ORF">NM688_g3847</name>
</gene>
<reference evidence="1" key="1">
    <citation type="submission" date="2022-07" db="EMBL/GenBank/DDBJ databases">
        <title>Genome Sequence of Phlebia brevispora.</title>
        <authorList>
            <person name="Buettner E."/>
        </authorList>
    </citation>
    <scope>NUCLEOTIDE SEQUENCE</scope>
    <source>
        <strain evidence="1">MPL23</strain>
    </source>
</reference>
<protein>
    <submittedName>
        <fullName evidence="1">Uncharacterized protein</fullName>
    </submittedName>
</protein>
<dbReference type="EMBL" id="JANHOG010000589">
    <property type="protein sequence ID" value="KAJ3553013.1"/>
    <property type="molecule type" value="Genomic_DNA"/>
</dbReference>
<dbReference type="Proteomes" id="UP001148662">
    <property type="component" value="Unassembled WGS sequence"/>
</dbReference>
<organism evidence="1 2">
    <name type="scientific">Phlebia brevispora</name>
    <dbReference type="NCBI Taxonomy" id="194682"/>
    <lineage>
        <taxon>Eukaryota</taxon>
        <taxon>Fungi</taxon>
        <taxon>Dikarya</taxon>
        <taxon>Basidiomycota</taxon>
        <taxon>Agaricomycotina</taxon>
        <taxon>Agaricomycetes</taxon>
        <taxon>Polyporales</taxon>
        <taxon>Meruliaceae</taxon>
        <taxon>Phlebia</taxon>
    </lineage>
</organism>
<keyword evidence="2" id="KW-1185">Reference proteome</keyword>
<comment type="caution">
    <text evidence="1">The sequence shown here is derived from an EMBL/GenBank/DDBJ whole genome shotgun (WGS) entry which is preliminary data.</text>
</comment>
<proteinExistence type="predicted"/>